<reference evidence="2" key="1">
    <citation type="submission" date="2014-05" db="EMBL/GenBank/DDBJ databases">
        <title>The genome and life-stage specific transcriptomes of Globodera pallida elucidate key aspects of plant parasitism by a cyst nematode.</title>
        <authorList>
            <person name="Cotton J.A."/>
            <person name="Lilley C.J."/>
            <person name="Jones L.M."/>
            <person name="Kikuchi T."/>
            <person name="Reid A.J."/>
            <person name="Thorpe P."/>
            <person name="Tsai I.J."/>
            <person name="Beasley H."/>
            <person name="Blok V."/>
            <person name="Cock P.J.A."/>
            <person name="Van den Akker S.E."/>
            <person name="Holroyd N."/>
            <person name="Hunt M."/>
            <person name="Mantelin S."/>
            <person name="Naghra H."/>
            <person name="Pain A."/>
            <person name="Palomares-Rius J.E."/>
            <person name="Zarowiecki M."/>
            <person name="Berriman M."/>
            <person name="Jones J.T."/>
            <person name="Urwin P.E."/>
        </authorList>
    </citation>
    <scope>NUCLEOTIDE SEQUENCE [LARGE SCALE GENOMIC DNA]</scope>
    <source>
        <strain evidence="2">Lindley</strain>
    </source>
</reference>
<evidence type="ECO:0000313" key="3">
    <source>
        <dbReference type="WBParaSite" id="GPLIN_000008500"/>
    </source>
</evidence>
<dbReference type="InterPro" id="IPR037219">
    <property type="entry name" value="Peptidase_M41-like"/>
</dbReference>
<dbReference type="InterPro" id="IPR000642">
    <property type="entry name" value="Peptidase_M41"/>
</dbReference>
<reference evidence="3" key="2">
    <citation type="submission" date="2016-06" db="UniProtKB">
        <authorList>
            <consortium name="WormBaseParasite"/>
        </authorList>
    </citation>
    <scope>IDENTIFICATION</scope>
</reference>
<feature type="domain" description="Peptidase M41" evidence="1">
    <location>
        <begin position="2"/>
        <end position="68"/>
    </location>
</feature>
<dbReference type="Gene3D" id="1.20.58.760">
    <property type="entry name" value="Peptidase M41"/>
    <property type="match status" value="1"/>
</dbReference>
<dbReference type="SUPFAM" id="SSF140990">
    <property type="entry name" value="FtsH protease domain-like"/>
    <property type="match status" value="1"/>
</dbReference>
<dbReference type="GO" id="GO:0004222">
    <property type="term" value="F:metalloendopeptidase activity"/>
    <property type="evidence" value="ECO:0007669"/>
    <property type="project" value="InterPro"/>
</dbReference>
<dbReference type="WBParaSite" id="GPLIN_000008500">
    <property type="protein sequence ID" value="GPLIN_000008500"/>
    <property type="gene ID" value="GPLIN_000008500"/>
</dbReference>
<organism evidence="2 3">
    <name type="scientific">Globodera pallida</name>
    <name type="common">Potato cyst nematode worm</name>
    <name type="synonym">Heterodera pallida</name>
    <dbReference type="NCBI Taxonomy" id="36090"/>
    <lineage>
        <taxon>Eukaryota</taxon>
        <taxon>Metazoa</taxon>
        <taxon>Ecdysozoa</taxon>
        <taxon>Nematoda</taxon>
        <taxon>Chromadorea</taxon>
        <taxon>Rhabditida</taxon>
        <taxon>Tylenchina</taxon>
        <taxon>Tylenchomorpha</taxon>
        <taxon>Tylenchoidea</taxon>
        <taxon>Heteroderidae</taxon>
        <taxon>Heteroderinae</taxon>
        <taxon>Globodera</taxon>
    </lineage>
</organism>
<protein>
    <submittedName>
        <fullName evidence="3">Peptidase_M41 domain-containing protein</fullName>
    </submittedName>
</protein>
<dbReference type="Pfam" id="PF01434">
    <property type="entry name" value="Peptidase_M41"/>
    <property type="match status" value="1"/>
</dbReference>
<dbReference type="GO" id="GO:0005524">
    <property type="term" value="F:ATP binding"/>
    <property type="evidence" value="ECO:0007669"/>
    <property type="project" value="InterPro"/>
</dbReference>
<dbReference type="GO" id="GO:0006508">
    <property type="term" value="P:proteolysis"/>
    <property type="evidence" value="ECO:0007669"/>
    <property type="project" value="InterPro"/>
</dbReference>
<proteinExistence type="predicted"/>
<dbReference type="AlphaFoldDB" id="A0A183BHK7"/>
<evidence type="ECO:0000259" key="1">
    <source>
        <dbReference type="Pfam" id="PF01434"/>
    </source>
</evidence>
<sequence length="133" mass="14938">MTIIPNGRTAGCTYFWEREEPELYSRSQLKAKLAQILGGQAGETLFCGSAVGHGVDLRDAKRIAEMLVRGSRKWRNRPASRQTAQYMAYRKGRVMAAALRKGTEILTANLPLVKKVSIALLAKKTIYRSQLRR</sequence>
<name>A0A183BHK7_GLOPA</name>
<evidence type="ECO:0000313" key="2">
    <source>
        <dbReference type="Proteomes" id="UP000050741"/>
    </source>
</evidence>
<accession>A0A183BHK7</accession>
<dbReference type="GO" id="GO:0004176">
    <property type="term" value="F:ATP-dependent peptidase activity"/>
    <property type="evidence" value="ECO:0007669"/>
    <property type="project" value="InterPro"/>
</dbReference>
<keyword evidence="2" id="KW-1185">Reference proteome</keyword>
<dbReference type="Proteomes" id="UP000050741">
    <property type="component" value="Unassembled WGS sequence"/>
</dbReference>